<gene>
    <name evidence="2" type="ORF">PR003_g5469</name>
</gene>
<name>A0A6A4FTE3_9STRA</name>
<feature type="compositionally biased region" description="Basic residues" evidence="1">
    <location>
        <begin position="26"/>
        <end position="37"/>
    </location>
</feature>
<protein>
    <submittedName>
        <fullName evidence="2">Uncharacterized protein</fullName>
    </submittedName>
</protein>
<evidence type="ECO:0000313" key="2">
    <source>
        <dbReference type="EMBL" id="KAE9350231.1"/>
    </source>
</evidence>
<keyword evidence="3" id="KW-1185">Reference proteome</keyword>
<organism evidence="2 3">
    <name type="scientific">Phytophthora rubi</name>
    <dbReference type="NCBI Taxonomy" id="129364"/>
    <lineage>
        <taxon>Eukaryota</taxon>
        <taxon>Sar</taxon>
        <taxon>Stramenopiles</taxon>
        <taxon>Oomycota</taxon>
        <taxon>Peronosporomycetes</taxon>
        <taxon>Peronosporales</taxon>
        <taxon>Peronosporaceae</taxon>
        <taxon>Phytophthora</taxon>
    </lineage>
</organism>
<dbReference type="AlphaFoldDB" id="A0A6A4FTE3"/>
<proteinExistence type="predicted"/>
<comment type="caution">
    <text evidence="2">The sequence shown here is derived from an EMBL/GenBank/DDBJ whole genome shotgun (WGS) entry which is preliminary data.</text>
</comment>
<reference evidence="2 3" key="1">
    <citation type="submission" date="2018-08" db="EMBL/GenBank/DDBJ databases">
        <title>Genomic investigation of the strawberry pathogen Phytophthora fragariae indicates pathogenicity is determined by transcriptional variation in three key races.</title>
        <authorList>
            <person name="Adams T.M."/>
            <person name="Armitage A.D."/>
            <person name="Sobczyk M.K."/>
            <person name="Bates H.J."/>
            <person name="Dunwell J.M."/>
            <person name="Nellist C.F."/>
            <person name="Harrison R.J."/>
        </authorList>
    </citation>
    <scope>NUCLEOTIDE SEQUENCE [LARGE SCALE GENOMIC DNA]</scope>
    <source>
        <strain evidence="2 3">SCRP333</strain>
    </source>
</reference>
<evidence type="ECO:0000313" key="3">
    <source>
        <dbReference type="Proteomes" id="UP000434957"/>
    </source>
</evidence>
<accession>A0A6A4FTE3</accession>
<feature type="compositionally biased region" description="Polar residues" evidence="1">
    <location>
        <begin position="1"/>
        <end position="25"/>
    </location>
</feature>
<sequence>MSYYNTEGLSANNESRTTPANSSARTSRKRKAVVSRA</sequence>
<feature type="region of interest" description="Disordered" evidence="1">
    <location>
        <begin position="1"/>
        <end position="37"/>
    </location>
</feature>
<evidence type="ECO:0000256" key="1">
    <source>
        <dbReference type="SAM" id="MobiDB-lite"/>
    </source>
</evidence>
<dbReference type="Proteomes" id="UP000434957">
    <property type="component" value="Unassembled WGS sequence"/>
</dbReference>
<dbReference type="EMBL" id="QXFT01000228">
    <property type="protein sequence ID" value="KAE9350231.1"/>
    <property type="molecule type" value="Genomic_DNA"/>
</dbReference>